<organism evidence="5 6">
    <name type="scientific">Callorhinchus milii</name>
    <name type="common">Ghost shark</name>
    <dbReference type="NCBI Taxonomy" id="7868"/>
    <lineage>
        <taxon>Eukaryota</taxon>
        <taxon>Metazoa</taxon>
        <taxon>Chordata</taxon>
        <taxon>Craniata</taxon>
        <taxon>Vertebrata</taxon>
        <taxon>Chondrichthyes</taxon>
        <taxon>Holocephali</taxon>
        <taxon>Chimaeriformes</taxon>
        <taxon>Callorhinchidae</taxon>
        <taxon>Callorhinchus</taxon>
    </lineage>
</organism>
<dbReference type="PANTHER" id="PTHR24173">
    <property type="entry name" value="ANKYRIN REPEAT CONTAINING"/>
    <property type="match status" value="1"/>
</dbReference>
<dbReference type="Proteomes" id="UP000314986">
    <property type="component" value="Unassembled WGS sequence"/>
</dbReference>
<dbReference type="Gene3D" id="1.25.40.20">
    <property type="entry name" value="Ankyrin repeat-containing domain"/>
    <property type="match status" value="1"/>
</dbReference>
<feature type="region of interest" description="Disordered" evidence="4">
    <location>
        <begin position="1"/>
        <end position="91"/>
    </location>
</feature>
<dbReference type="PROSITE" id="PS50088">
    <property type="entry name" value="ANK_REPEAT"/>
    <property type="match status" value="2"/>
</dbReference>
<dbReference type="SUPFAM" id="SSF48403">
    <property type="entry name" value="Ankyrin repeat"/>
    <property type="match status" value="1"/>
</dbReference>
<feature type="compositionally biased region" description="Acidic residues" evidence="4">
    <location>
        <begin position="33"/>
        <end position="56"/>
    </location>
</feature>
<dbReference type="Pfam" id="PF12796">
    <property type="entry name" value="Ank_2"/>
    <property type="match status" value="1"/>
</dbReference>
<name>A0A4W3GGF9_CALMI</name>
<feature type="repeat" description="ANK" evidence="3">
    <location>
        <begin position="193"/>
        <end position="225"/>
    </location>
</feature>
<proteinExistence type="predicted"/>
<evidence type="ECO:0000256" key="3">
    <source>
        <dbReference type="PROSITE-ProRule" id="PRU00023"/>
    </source>
</evidence>
<feature type="compositionally biased region" description="Basic and acidic residues" evidence="4">
    <location>
        <begin position="469"/>
        <end position="491"/>
    </location>
</feature>
<protein>
    <submittedName>
        <fullName evidence="5">Ankyrin repeat domain 33B</fullName>
    </submittedName>
</protein>
<dbReference type="AlphaFoldDB" id="A0A4W3GGF9"/>
<dbReference type="OMA" id="CANIHAT"/>
<dbReference type="PANTHER" id="PTHR24173:SF1">
    <property type="entry name" value="ANKYRIN REPEAT DOMAIN-CONTAINING PROTEIN 33B"/>
    <property type="match status" value="1"/>
</dbReference>
<reference evidence="5" key="5">
    <citation type="submission" date="2025-09" db="UniProtKB">
        <authorList>
            <consortium name="Ensembl"/>
        </authorList>
    </citation>
    <scope>IDENTIFICATION</scope>
</reference>
<feature type="repeat" description="ANK" evidence="3">
    <location>
        <begin position="158"/>
        <end position="190"/>
    </location>
</feature>
<dbReference type="InterPro" id="IPR002110">
    <property type="entry name" value="Ankyrin_rpt"/>
</dbReference>
<keyword evidence="6" id="KW-1185">Reference proteome</keyword>
<evidence type="ECO:0000256" key="4">
    <source>
        <dbReference type="SAM" id="MobiDB-lite"/>
    </source>
</evidence>
<reference evidence="6" key="1">
    <citation type="journal article" date="2006" name="Science">
        <title>Ancient noncoding elements conserved in the human genome.</title>
        <authorList>
            <person name="Venkatesh B."/>
            <person name="Kirkness E.F."/>
            <person name="Loh Y.H."/>
            <person name="Halpern A.L."/>
            <person name="Lee A.P."/>
            <person name="Johnson J."/>
            <person name="Dandona N."/>
            <person name="Viswanathan L.D."/>
            <person name="Tay A."/>
            <person name="Venter J.C."/>
            <person name="Strausberg R.L."/>
            <person name="Brenner S."/>
        </authorList>
    </citation>
    <scope>NUCLEOTIDE SEQUENCE [LARGE SCALE GENOMIC DNA]</scope>
</reference>
<dbReference type="STRING" id="7868.ENSCMIP00000001755"/>
<dbReference type="SMART" id="SM00248">
    <property type="entry name" value="ANK"/>
    <property type="match status" value="4"/>
</dbReference>
<keyword evidence="1" id="KW-0677">Repeat</keyword>
<reference evidence="6" key="3">
    <citation type="journal article" date="2014" name="Nature">
        <title>Elephant shark genome provides unique insights into gnathostome evolution.</title>
        <authorList>
            <consortium name="International Elephant Shark Genome Sequencing Consortium"/>
            <person name="Venkatesh B."/>
            <person name="Lee A.P."/>
            <person name="Ravi V."/>
            <person name="Maurya A.K."/>
            <person name="Lian M.M."/>
            <person name="Swann J.B."/>
            <person name="Ohta Y."/>
            <person name="Flajnik M.F."/>
            <person name="Sutoh Y."/>
            <person name="Kasahara M."/>
            <person name="Hoon S."/>
            <person name="Gangu V."/>
            <person name="Roy S.W."/>
            <person name="Irimia M."/>
            <person name="Korzh V."/>
            <person name="Kondrychyn I."/>
            <person name="Lim Z.W."/>
            <person name="Tay B.H."/>
            <person name="Tohari S."/>
            <person name="Kong K.W."/>
            <person name="Ho S."/>
            <person name="Lorente-Galdos B."/>
            <person name="Quilez J."/>
            <person name="Marques-Bonet T."/>
            <person name="Raney B.J."/>
            <person name="Ingham P.W."/>
            <person name="Tay A."/>
            <person name="Hillier L.W."/>
            <person name="Minx P."/>
            <person name="Boehm T."/>
            <person name="Wilson R.K."/>
            <person name="Brenner S."/>
            <person name="Warren W.C."/>
        </authorList>
    </citation>
    <scope>NUCLEOTIDE SEQUENCE [LARGE SCALE GENOMIC DNA]</scope>
</reference>
<reference evidence="6" key="2">
    <citation type="journal article" date="2007" name="PLoS Biol.">
        <title>Survey sequencing and comparative analysis of the elephant shark (Callorhinchus milii) genome.</title>
        <authorList>
            <person name="Venkatesh B."/>
            <person name="Kirkness E.F."/>
            <person name="Loh Y.H."/>
            <person name="Halpern A.L."/>
            <person name="Lee A.P."/>
            <person name="Johnson J."/>
            <person name="Dandona N."/>
            <person name="Viswanathan L.D."/>
            <person name="Tay A."/>
            <person name="Venter J.C."/>
            <person name="Strausberg R.L."/>
            <person name="Brenner S."/>
        </authorList>
    </citation>
    <scope>NUCLEOTIDE SEQUENCE [LARGE SCALE GENOMIC DNA]</scope>
</reference>
<reference evidence="5" key="4">
    <citation type="submission" date="2025-08" db="UniProtKB">
        <authorList>
            <consortium name="Ensembl"/>
        </authorList>
    </citation>
    <scope>IDENTIFICATION</scope>
</reference>
<evidence type="ECO:0000256" key="1">
    <source>
        <dbReference type="ARBA" id="ARBA00022737"/>
    </source>
</evidence>
<feature type="region of interest" description="Disordered" evidence="4">
    <location>
        <begin position="469"/>
        <end position="502"/>
    </location>
</feature>
<keyword evidence="2 3" id="KW-0040">ANK repeat</keyword>
<dbReference type="InParanoid" id="A0A4W3GGF9"/>
<dbReference type="GeneTree" id="ENSGT00500000044852"/>
<evidence type="ECO:0000256" key="2">
    <source>
        <dbReference type="ARBA" id="ARBA00023043"/>
    </source>
</evidence>
<dbReference type="PROSITE" id="PS50297">
    <property type="entry name" value="ANK_REP_REGION"/>
    <property type="match status" value="1"/>
</dbReference>
<dbReference type="Ensembl" id="ENSCMIT00000001826.1">
    <property type="protein sequence ID" value="ENSCMIP00000001755.1"/>
    <property type="gene ID" value="ENSCMIG00000001097.1"/>
</dbReference>
<evidence type="ECO:0000313" key="5">
    <source>
        <dbReference type="Ensembl" id="ENSCMIP00000001755.1"/>
    </source>
</evidence>
<accession>A0A4W3GGF9</accession>
<evidence type="ECO:0000313" key="6">
    <source>
        <dbReference type="Proteomes" id="UP000314986"/>
    </source>
</evidence>
<dbReference type="InterPro" id="IPR036770">
    <property type="entry name" value="Ankyrin_rpt-contain_sf"/>
</dbReference>
<sequence length="502" mass="56784">MLLMTDVRGGDPGAAAAPGGVTQGSVPLTQVVEESEEELSCWDEEQDSEDYEDLVEFPDNQSILSDDSFYPPDLRSESGDSPQPSGTPPPLSLYQACITNNALMLKVLLRQGLCEQQVMEMDRNNRTGLLVACYQGFMDIVFTLAQCPYVDVNWQDKEGNTALIIAAQAGHITITNYLLNYFPGLDIERRNVHGFTPLMKAAMQGRTECVRALLLAGADIRATDPGRQFTPLQWAVFTARHDTTFLIHKLLAKPCPEQFSDKYRPEWPRLKELVAKAKEPRTCLEKICETIRSTLTFNLPRDPEEEGLMDHMVRMTTSICSPFVAIGCRTVCPDSPPCVGKRRLAVQEILNQQKAQDIKAQGKDNTNEYQKKFQNSQVVLLTKMKERRASLQPVNLDPSQMSVVSTRRSSLLPLNMMRRSSVRPGLVMPKVRVIKAPTPTYQPERIRRRSSTQESYFLDIPKWRYKELKEERKKAEEEEEKKKAEEAEKQRAAKLAGNQKSL</sequence>